<reference evidence="3" key="1">
    <citation type="journal article" date="2023" name="Commun. Biol.">
        <title>Genome analysis of Parmales, the sister group of diatoms, reveals the evolutionary specialization of diatoms from phago-mixotrophs to photoautotrophs.</title>
        <authorList>
            <person name="Ban H."/>
            <person name="Sato S."/>
            <person name="Yoshikawa S."/>
            <person name="Yamada K."/>
            <person name="Nakamura Y."/>
            <person name="Ichinomiya M."/>
            <person name="Sato N."/>
            <person name="Blanc-Mathieu R."/>
            <person name="Endo H."/>
            <person name="Kuwata A."/>
            <person name="Ogata H."/>
        </authorList>
    </citation>
    <scope>NUCLEOTIDE SEQUENCE [LARGE SCALE GENOMIC DNA]</scope>
    <source>
        <strain evidence="3">NIES 3699</strain>
    </source>
</reference>
<feature type="transmembrane region" description="Helical" evidence="1">
    <location>
        <begin position="170"/>
        <end position="189"/>
    </location>
</feature>
<dbReference type="SUPFAM" id="SSF55961">
    <property type="entry name" value="Bet v1-like"/>
    <property type="match status" value="1"/>
</dbReference>
<accession>A0A9W6ZFB5</accession>
<sequence>MLTPIIIILTLVAITLYKGCVLEFVCRKYGDDPTRYLNADRSIDCDTSKHRSFEKLSYFFIALYPIGIPATYFFELWRHREAIQDADKRDSNPDIKHLLFLWRDYRPDYWWFEVYKCFRRLSLTAGLGLIGSSSGSGAEQLVYALLVSVIGLFVVTHLKPYSEAHENAIAQYSAGAIFLTLLAAIMVTLEYEGLVLSTNKDRDTVFGILLVMVDASIFIVVALGTLHAPLMWLERKFAFKHIHNARLKGMGPEVAYSVDLFIEYCKKLARSDAEEAAWLSLKKRDYSVGRDEVEQWLQETGGKLEWRCPTGDGPIEEGRVKFTVDLDLELILLYITSIKDTHKKGAGSFIYVIDKGKDWRQIYRAVRLPWPMKQRDFVYTEHTRREEGGDVLVCSRSSPEINQSTDELSVKAGRALKRAMQEGGEKGRELAVSPLFAGIYKGVSVNNGLNIEMGRMVKKVVKKNSGTSDDDDDDQNDIIVL</sequence>
<proteinExistence type="predicted"/>
<feature type="transmembrane region" description="Helical" evidence="1">
    <location>
        <begin position="209"/>
        <end position="233"/>
    </location>
</feature>
<evidence type="ECO:0000313" key="3">
    <source>
        <dbReference type="Proteomes" id="UP001165160"/>
    </source>
</evidence>
<comment type="caution">
    <text evidence="2">The sequence shown here is derived from an EMBL/GenBank/DDBJ whole genome shotgun (WGS) entry which is preliminary data.</text>
</comment>
<feature type="transmembrane region" description="Helical" evidence="1">
    <location>
        <begin position="141"/>
        <end position="158"/>
    </location>
</feature>
<evidence type="ECO:0000313" key="2">
    <source>
        <dbReference type="EMBL" id="GMH50048.1"/>
    </source>
</evidence>
<dbReference type="Proteomes" id="UP001165160">
    <property type="component" value="Unassembled WGS sequence"/>
</dbReference>
<evidence type="ECO:0000256" key="1">
    <source>
        <dbReference type="SAM" id="Phobius"/>
    </source>
</evidence>
<keyword evidence="3" id="KW-1185">Reference proteome</keyword>
<keyword evidence="1" id="KW-0472">Membrane</keyword>
<feature type="transmembrane region" description="Helical" evidence="1">
    <location>
        <begin position="56"/>
        <end position="74"/>
    </location>
</feature>
<keyword evidence="1" id="KW-0812">Transmembrane</keyword>
<dbReference type="Gene3D" id="3.30.530.20">
    <property type="match status" value="1"/>
</dbReference>
<gene>
    <name evidence="2" type="ORF">TrVE_jg3030</name>
</gene>
<feature type="transmembrane region" description="Helical" evidence="1">
    <location>
        <begin position="6"/>
        <end position="26"/>
    </location>
</feature>
<name>A0A9W6ZFB5_9STRA</name>
<protein>
    <submittedName>
        <fullName evidence="2">Uncharacterized protein</fullName>
    </submittedName>
</protein>
<dbReference type="EMBL" id="BRXX01000617">
    <property type="protein sequence ID" value="GMH50048.1"/>
    <property type="molecule type" value="Genomic_DNA"/>
</dbReference>
<organism evidence="2 3">
    <name type="scientific">Triparma verrucosa</name>
    <dbReference type="NCBI Taxonomy" id="1606542"/>
    <lineage>
        <taxon>Eukaryota</taxon>
        <taxon>Sar</taxon>
        <taxon>Stramenopiles</taxon>
        <taxon>Ochrophyta</taxon>
        <taxon>Bolidophyceae</taxon>
        <taxon>Parmales</taxon>
        <taxon>Triparmaceae</taxon>
        <taxon>Triparma</taxon>
    </lineage>
</organism>
<keyword evidence="1" id="KW-1133">Transmembrane helix</keyword>
<dbReference type="AlphaFoldDB" id="A0A9W6ZFB5"/>
<dbReference type="InterPro" id="IPR023393">
    <property type="entry name" value="START-like_dom_sf"/>
</dbReference>